<dbReference type="RefSeq" id="WP_083971360.1">
    <property type="nucleotide sequence ID" value="NZ_BBRC01000003.1"/>
</dbReference>
<dbReference type="Proteomes" id="UP000547973">
    <property type="component" value="Unassembled WGS sequence"/>
</dbReference>
<name>A0A7Y9ZAB8_9MICO</name>
<keyword evidence="4" id="KW-1185">Reference proteome</keyword>
<evidence type="ECO:0000256" key="1">
    <source>
        <dbReference type="SAM" id="MobiDB-lite"/>
    </source>
</evidence>
<organism evidence="3 4">
    <name type="scientific">Demequina lutea</name>
    <dbReference type="NCBI Taxonomy" id="431489"/>
    <lineage>
        <taxon>Bacteria</taxon>
        <taxon>Bacillati</taxon>
        <taxon>Actinomycetota</taxon>
        <taxon>Actinomycetes</taxon>
        <taxon>Micrococcales</taxon>
        <taxon>Demequinaceae</taxon>
        <taxon>Demequina</taxon>
    </lineage>
</organism>
<comment type="caution">
    <text evidence="3">The sequence shown here is derived from an EMBL/GenBank/DDBJ whole genome shotgun (WGS) entry which is preliminary data.</text>
</comment>
<feature type="region of interest" description="Disordered" evidence="1">
    <location>
        <begin position="51"/>
        <end position="113"/>
    </location>
</feature>
<accession>A0A7Y9ZAB8</accession>
<dbReference type="InterPro" id="IPR013429">
    <property type="entry name" value="Regulatory_FmdB_Zinc_ribbon"/>
</dbReference>
<gene>
    <name evidence="3" type="ORF">BKA03_000702</name>
</gene>
<feature type="compositionally biased region" description="Low complexity" evidence="1">
    <location>
        <begin position="60"/>
        <end position="93"/>
    </location>
</feature>
<dbReference type="PANTHER" id="PTHR34404:SF2">
    <property type="entry name" value="CONSERVED SERINE RICH PROTEIN"/>
    <property type="match status" value="1"/>
</dbReference>
<dbReference type="OrthoDB" id="9813321at2"/>
<protein>
    <submittedName>
        <fullName evidence="3">Putative FmdB family regulatory protein</fullName>
    </submittedName>
</protein>
<feature type="domain" description="Putative regulatory protein FmdB zinc ribbon" evidence="2">
    <location>
        <begin position="1"/>
        <end position="41"/>
    </location>
</feature>
<dbReference type="EMBL" id="JACBZO010000001">
    <property type="protein sequence ID" value="NYI40583.1"/>
    <property type="molecule type" value="Genomic_DNA"/>
</dbReference>
<dbReference type="SMART" id="SM00834">
    <property type="entry name" value="CxxC_CXXC_SSSS"/>
    <property type="match status" value="1"/>
</dbReference>
<dbReference type="PANTHER" id="PTHR34404">
    <property type="entry name" value="REGULATORY PROTEIN, FMDB FAMILY"/>
    <property type="match status" value="1"/>
</dbReference>
<evidence type="ECO:0000259" key="2">
    <source>
        <dbReference type="SMART" id="SM00834"/>
    </source>
</evidence>
<dbReference type="AlphaFoldDB" id="A0A7Y9ZAB8"/>
<dbReference type="NCBIfam" id="TIGR02605">
    <property type="entry name" value="CxxC_CxxC_SSSS"/>
    <property type="match status" value="1"/>
</dbReference>
<proteinExistence type="predicted"/>
<evidence type="ECO:0000313" key="4">
    <source>
        <dbReference type="Proteomes" id="UP000547973"/>
    </source>
</evidence>
<feature type="compositionally biased region" description="Polar residues" evidence="1">
    <location>
        <begin position="94"/>
        <end position="113"/>
    </location>
</feature>
<dbReference type="Pfam" id="PF09723">
    <property type="entry name" value="Zn_ribbon_8"/>
    <property type="match status" value="1"/>
</dbReference>
<reference evidence="3 4" key="1">
    <citation type="submission" date="2020-07" db="EMBL/GenBank/DDBJ databases">
        <title>Sequencing the genomes of 1000 actinobacteria strains.</title>
        <authorList>
            <person name="Klenk H.-P."/>
        </authorList>
    </citation>
    <scope>NUCLEOTIDE SEQUENCE [LARGE SCALE GENOMIC DNA]</scope>
    <source>
        <strain evidence="3 4">DSM 19970</strain>
    </source>
</reference>
<sequence>MPTYSYACAACAHRYDVVQSIHDDSLTVCPECGGKLRRVISAVGVSFKGSGFYRTDSRSSKSSSLAGSSSTPAASSSSESSSGTSAAPSKPAAQGNSTAHGKPASTSAAADPS</sequence>
<evidence type="ECO:0000313" key="3">
    <source>
        <dbReference type="EMBL" id="NYI40583.1"/>
    </source>
</evidence>